<protein>
    <submittedName>
        <fullName evidence="1">Uncharacterized protein</fullName>
    </submittedName>
</protein>
<name>A0A933W0E4_UNCEI</name>
<accession>A0A933W0E4</accession>
<dbReference type="Proteomes" id="UP000696931">
    <property type="component" value="Unassembled WGS sequence"/>
</dbReference>
<organism evidence="1 2">
    <name type="scientific">Eiseniibacteriota bacterium</name>
    <dbReference type="NCBI Taxonomy" id="2212470"/>
    <lineage>
        <taxon>Bacteria</taxon>
        <taxon>Candidatus Eiseniibacteriota</taxon>
    </lineage>
</organism>
<gene>
    <name evidence="1" type="ORF">HZA61_00160</name>
</gene>
<comment type="caution">
    <text evidence="1">The sequence shown here is derived from an EMBL/GenBank/DDBJ whole genome shotgun (WGS) entry which is preliminary data.</text>
</comment>
<evidence type="ECO:0000313" key="2">
    <source>
        <dbReference type="Proteomes" id="UP000696931"/>
    </source>
</evidence>
<dbReference type="EMBL" id="JACRIW010000001">
    <property type="protein sequence ID" value="MBI5167875.1"/>
    <property type="molecule type" value="Genomic_DNA"/>
</dbReference>
<dbReference type="AlphaFoldDB" id="A0A933W0E4"/>
<proteinExistence type="predicted"/>
<evidence type="ECO:0000313" key="1">
    <source>
        <dbReference type="EMBL" id="MBI5167875.1"/>
    </source>
</evidence>
<reference evidence="1" key="1">
    <citation type="submission" date="2020-07" db="EMBL/GenBank/DDBJ databases">
        <title>Huge and variable diversity of episymbiotic CPR bacteria and DPANN archaea in groundwater ecosystems.</title>
        <authorList>
            <person name="He C.Y."/>
            <person name="Keren R."/>
            <person name="Whittaker M."/>
            <person name="Farag I.F."/>
            <person name="Doudna J."/>
            <person name="Cate J.H.D."/>
            <person name="Banfield J.F."/>
        </authorList>
    </citation>
    <scope>NUCLEOTIDE SEQUENCE</scope>
    <source>
        <strain evidence="1">NC_groundwater_1813_Pr3_B-0.1um_71_17</strain>
    </source>
</reference>
<sequence>MTKKIVNLGPNDIRANVTAKINKKAVRKLYWTFEADGGNTPLELLGRFDRAGYLGCLDKICLPTDKDGECKHDYFHLSCAGLDKFKVKVSLKPDGSGATVADEFEVWRQIHVSMKYMDSAFVPDLGPVKSEYAKHGTIVQRVTPPGGEKIAHIEKMPKKDWKKYRWAVTKSKQEARVLLVDKIRSETWAETVVPNTQMNATIGDADLAMRSPNFVWDEGGEFCRAKMTGAGFDVDVTQFAKRVGDREIRLEFPEHAPYTQALKDEFKKGPVTLKINVRFGKYPNGFAIESEGFIVIANRGRTGGPKPVGPRQGTMIHEMGHGFGLVRPAYDHYEVADAKPVASPPPNNLYYDRGSGGHCRHGAGGTAPNYKKGQCVMFHEGHSARPHTFCPECAKIVKRANLAAARMPWPST</sequence>